<evidence type="ECO:0000256" key="14">
    <source>
        <dbReference type="ARBA" id="ARBA00023204"/>
    </source>
</evidence>
<accession>A0A0D6XRK3</accession>
<dbReference type="CDD" id="cd03586">
    <property type="entry name" value="PolY_Pol_IV_kappa"/>
    <property type="match status" value="1"/>
</dbReference>
<evidence type="ECO:0000256" key="6">
    <source>
        <dbReference type="ARBA" id="ARBA00022679"/>
    </source>
</evidence>
<feature type="binding site" evidence="16">
    <location>
        <position position="10"/>
    </location>
    <ligand>
        <name>Mg(2+)</name>
        <dbReference type="ChEBI" id="CHEBI:18420"/>
    </ligand>
</feature>
<comment type="catalytic activity">
    <reaction evidence="15 16">
        <text>DNA(n) + a 2'-deoxyribonucleoside 5'-triphosphate = DNA(n+1) + diphosphate</text>
        <dbReference type="Rhea" id="RHEA:22508"/>
        <dbReference type="Rhea" id="RHEA-COMP:17339"/>
        <dbReference type="Rhea" id="RHEA-COMP:17340"/>
        <dbReference type="ChEBI" id="CHEBI:33019"/>
        <dbReference type="ChEBI" id="CHEBI:61560"/>
        <dbReference type="ChEBI" id="CHEBI:173112"/>
        <dbReference type="EC" id="2.7.7.7"/>
    </reaction>
</comment>
<dbReference type="EMBL" id="UHDT01000001">
    <property type="protein sequence ID" value="SUM57905.1"/>
    <property type="molecule type" value="Genomic_DNA"/>
</dbReference>
<feature type="domain" description="UmuC" evidence="17">
    <location>
        <begin position="6"/>
        <end position="187"/>
    </location>
</feature>
<dbReference type="Gene3D" id="3.40.1170.60">
    <property type="match status" value="1"/>
</dbReference>
<dbReference type="FunFam" id="3.40.1170.60:FF:000001">
    <property type="entry name" value="DNA polymerase IV"/>
    <property type="match status" value="1"/>
</dbReference>
<dbReference type="GO" id="GO:0003887">
    <property type="term" value="F:DNA-directed DNA polymerase activity"/>
    <property type="evidence" value="ECO:0007669"/>
    <property type="project" value="UniProtKB-UniRule"/>
</dbReference>
<keyword evidence="6 16" id="KW-0808">Transferase</keyword>
<keyword evidence="20" id="KW-1185">Reference proteome</keyword>
<dbReference type="Pfam" id="PF11799">
    <property type="entry name" value="IMS_C"/>
    <property type="match status" value="1"/>
</dbReference>
<dbReference type="GO" id="GO:0005829">
    <property type="term" value="C:cytosol"/>
    <property type="evidence" value="ECO:0007669"/>
    <property type="project" value="TreeGrafter"/>
</dbReference>
<dbReference type="InterPro" id="IPR053848">
    <property type="entry name" value="IMS_HHH_1"/>
</dbReference>
<dbReference type="PROSITE" id="PS50173">
    <property type="entry name" value="UMUC"/>
    <property type="match status" value="1"/>
</dbReference>
<dbReference type="RefSeq" id="WP_044359289.1">
    <property type="nucleotide sequence ID" value="NZ_JXWY01000022.1"/>
</dbReference>
<dbReference type="STRING" id="569857.TP70_03270"/>
<dbReference type="EMBL" id="JXWY01000022">
    <property type="protein sequence ID" value="KIX91242.1"/>
    <property type="molecule type" value="Genomic_DNA"/>
</dbReference>
<dbReference type="SUPFAM" id="SSF100879">
    <property type="entry name" value="Lesion bypass DNA polymerase (Y-family), little finger domain"/>
    <property type="match status" value="1"/>
</dbReference>
<evidence type="ECO:0000256" key="8">
    <source>
        <dbReference type="ARBA" id="ARBA00022705"/>
    </source>
</evidence>
<dbReference type="InterPro" id="IPR043502">
    <property type="entry name" value="DNA/RNA_pol_sf"/>
</dbReference>
<comment type="subcellular location">
    <subcellularLocation>
        <location evidence="1 16">Cytoplasm</location>
    </subcellularLocation>
</comment>
<evidence type="ECO:0000256" key="12">
    <source>
        <dbReference type="ARBA" id="ARBA00022932"/>
    </source>
</evidence>
<keyword evidence="4 16" id="KW-0515">Mutator protein</keyword>
<dbReference type="GO" id="GO:0006281">
    <property type="term" value="P:DNA repair"/>
    <property type="evidence" value="ECO:0007669"/>
    <property type="project" value="UniProtKB-UniRule"/>
</dbReference>
<evidence type="ECO:0000256" key="1">
    <source>
        <dbReference type="ARBA" id="ARBA00004496"/>
    </source>
</evidence>
<protein>
    <recommendedName>
        <fullName evidence="16">DNA polymerase IV</fullName>
        <shortName evidence="16">Pol IV</shortName>
        <ecNumber evidence="16">2.7.7.7</ecNumber>
    </recommendedName>
</protein>
<dbReference type="HAMAP" id="MF_01113">
    <property type="entry name" value="DNApol_IV"/>
    <property type="match status" value="1"/>
</dbReference>
<dbReference type="FunFam" id="3.30.1490.100:FF:000004">
    <property type="entry name" value="DNA polymerase IV"/>
    <property type="match status" value="1"/>
</dbReference>
<dbReference type="Pfam" id="PF21999">
    <property type="entry name" value="IMS_HHH_1"/>
    <property type="match status" value="1"/>
</dbReference>
<name>A0A0D6XRK3_9STAP</name>
<evidence type="ECO:0000256" key="9">
    <source>
        <dbReference type="ARBA" id="ARBA00022723"/>
    </source>
</evidence>
<keyword evidence="11 16" id="KW-0460">Magnesium</keyword>
<dbReference type="InterPro" id="IPR036775">
    <property type="entry name" value="DNA_pol_Y-fam_lit_finger_sf"/>
</dbReference>
<dbReference type="InterPro" id="IPR050116">
    <property type="entry name" value="DNA_polymerase-Y"/>
</dbReference>
<dbReference type="Pfam" id="PF00817">
    <property type="entry name" value="IMS"/>
    <property type="match status" value="1"/>
</dbReference>
<organism evidence="19 21">
    <name type="scientific">Staphylococcus microti</name>
    <dbReference type="NCBI Taxonomy" id="569857"/>
    <lineage>
        <taxon>Bacteria</taxon>
        <taxon>Bacillati</taxon>
        <taxon>Bacillota</taxon>
        <taxon>Bacilli</taxon>
        <taxon>Bacillales</taxon>
        <taxon>Staphylococcaceae</taxon>
        <taxon>Staphylococcus</taxon>
    </lineage>
</organism>
<evidence type="ECO:0000256" key="13">
    <source>
        <dbReference type="ARBA" id="ARBA00023125"/>
    </source>
</evidence>
<evidence type="ECO:0000313" key="19">
    <source>
        <dbReference type="EMBL" id="SUM57905.1"/>
    </source>
</evidence>
<gene>
    <name evidence="19" type="primary">dinB_2</name>
    <name evidence="16" type="synonym">dinB</name>
    <name evidence="19" type="ORF">NCTC13832_01635</name>
    <name evidence="18" type="ORF">TP70_03270</name>
</gene>
<dbReference type="Proteomes" id="UP000254100">
    <property type="component" value="Unassembled WGS sequence"/>
</dbReference>
<evidence type="ECO:0000256" key="11">
    <source>
        <dbReference type="ARBA" id="ARBA00022842"/>
    </source>
</evidence>
<evidence type="ECO:0000256" key="10">
    <source>
        <dbReference type="ARBA" id="ARBA00022763"/>
    </source>
</evidence>
<evidence type="ECO:0000256" key="2">
    <source>
        <dbReference type="ARBA" id="ARBA00010945"/>
    </source>
</evidence>
<keyword evidence="7 16" id="KW-0548">Nucleotidyltransferase</keyword>
<evidence type="ECO:0000313" key="20">
    <source>
        <dbReference type="Proteomes" id="UP000032366"/>
    </source>
</evidence>
<dbReference type="GO" id="GO:0009432">
    <property type="term" value="P:SOS response"/>
    <property type="evidence" value="ECO:0007669"/>
    <property type="project" value="TreeGrafter"/>
</dbReference>
<dbReference type="Gene3D" id="3.30.1490.100">
    <property type="entry name" value="DNA polymerase, Y-family, little finger domain"/>
    <property type="match status" value="1"/>
</dbReference>
<keyword evidence="13 16" id="KW-0238">DNA-binding</keyword>
<comment type="function">
    <text evidence="16">Poorly processive, error-prone DNA polymerase involved in untargeted mutagenesis. Copies undamaged DNA at stalled replication forks, which arise in vivo from mismatched or misaligned primer ends. These misaligned primers can be extended by PolIV. Exhibits no 3'-5' exonuclease (proofreading) activity. May be involved in translesional synthesis, in conjunction with the beta clamp from PolIII.</text>
</comment>
<keyword evidence="9 16" id="KW-0479">Metal-binding</keyword>
<evidence type="ECO:0000256" key="3">
    <source>
        <dbReference type="ARBA" id="ARBA00011245"/>
    </source>
</evidence>
<dbReference type="PANTHER" id="PTHR11076">
    <property type="entry name" value="DNA REPAIR POLYMERASE UMUC / TRANSFERASE FAMILY MEMBER"/>
    <property type="match status" value="1"/>
</dbReference>
<dbReference type="SUPFAM" id="SSF56672">
    <property type="entry name" value="DNA/RNA polymerases"/>
    <property type="match status" value="1"/>
</dbReference>
<evidence type="ECO:0000313" key="21">
    <source>
        <dbReference type="Proteomes" id="UP000254100"/>
    </source>
</evidence>
<dbReference type="NCBIfam" id="NF010731">
    <property type="entry name" value="PRK14133.1"/>
    <property type="match status" value="1"/>
</dbReference>
<dbReference type="GO" id="GO:0006261">
    <property type="term" value="P:DNA-templated DNA replication"/>
    <property type="evidence" value="ECO:0007669"/>
    <property type="project" value="UniProtKB-UniRule"/>
</dbReference>
<dbReference type="Gene3D" id="1.10.150.20">
    <property type="entry name" value="5' to 3' exonuclease, C-terminal subdomain"/>
    <property type="match status" value="1"/>
</dbReference>
<evidence type="ECO:0000256" key="16">
    <source>
        <dbReference type="HAMAP-Rule" id="MF_01113"/>
    </source>
</evidence>
<keyword evidence="10 16" id="KW-0227">DNA damage</keyword>
<feature type="active site" evidence="16">
    <location>
        <position position="106"/>
    </location>
</feature>
<comment type="cofactor">
    <cofactor evidence="16">
        <name>Mg(2+)</name>
        <dbReference type="ChEBI" id="CHEBI:18420"/>
    </cofactor>
    <text evidence="16">Binds 2 magnesium ions per subunit.</text>
</comment>
<dbReference type="InterPro" id="IPR001126">
    <property type="entry name" value="UmuC"/>
</dbReference>
<dbReference type="OrthoDB" id="9808813at2"/>
<comment type="similarity">
    <text evidence="2 16">Belongs to the DNA polymerase type-Y family.</text>
</comment>
<evidence type="ECO:0000313" key="18">
    <source>
        <dbReference type="EMBL" id="KIX91242.1"/>
    </source>
</evidence>
<evidence type="ECO:0000256" key="15">
    <source>
        <dbReference type="ARBA" id="ARBA00049244"/>
    </source>
</evidence>
<dbReference type="EC" id="2.7.7.7" evidence="16"/>
<feature type="binding site" evidence="16">
    <location>
        <position position="105"/>
    </location>
    <ligand>
        <name>Mg(2+)</name>
        <dbReference type="ChEBI" id="CHEBI:18420"/>
    </ligand>
</feature>
<reference evidence="18 20" key="1">
    <citation type="submission" date="2015-01" db="EMBL/GenBank/DDBJ databases">
        <authorList>
            <person name="Guo J."/>
        </authorList>
    </citation>
    <scope>NUCLEOTIDE SEQUENCE [LARGE SCALE GENOMIC DNA]</scope>
    <source>
        <strain evidence="18 20">DSM 22147</strain>
    </source>
</reference>
<dbReference type="GO" id="GO:0042276">
    <property type="term" value="P:error-prone translesion synthesis"/>
    <property type="evidence" value="ECO:0007669"/>
    <property type="project" value="TreeGrafter"/>
</dbReference>
<dbReference type="Gene3D" id="3.30.70.270">
    <property type="match status" value="1"/>
</dbReference>
<sequence>MKERRIIHIDMDYFFAQVEARDNPRLKGKPVIVGGKASGRGVVATASYEARAFGVHSAMPMSRAHQLCPDGFYLTPRFEVYRAVSQQIMEIFHRYTSLVEPLSLDEAYLDITALVNPKQSASQIAQRIRYDIWQETGLTSSAGVSYNKFLAKLASGMHKPNGLTVITHHNVHDILMKLDIGDFPGVGKVSKEKMHEHGIYTGADLYERSERDLIYLFGKRGKSLYDRARGKDDREVKSNRIRKSVGAERTFSVDTNQDDEILRKIEMLCDKIEGRLEKLQKAGYTVTVKIKTNTFVTHTKQQSLNTPVQSASDIYKIAYDLYYAVKDPEIPIRLIGVTVGTLQDAAFRNMTIYDFL</sequence>
<proteinExistence type="inferred from homology"/>
<keyword evidence="8 16" id="KW-0235">DNA replication</keyword>
<keyword evidence="12 16" id="KW-0239">DNA-directed DNA polymerase</keyword>
<dbReference type="GO" id="GO:0000287">
    <property type="term" value="F:magnesium ion binding"/>
    <property type="evidence" value="ECO:0007669"/>
    <property type="project" value="UniProtKB-UniRule"/>
</dbReference>
<dbReference type="InterPro" id="IPR022880">
    <property type="entry name" value="DNApol_IV"/>
</dbReference>
<comment type="subunit">
    <text evidence="3 16">Monomer.</text>
</comment>
<evidence type="ECO:0000259" key="17">
    <source>
        <dbReference type="PROSITE" id="PS50173"/>
    </source>
</evidence>
<dbReference type="InterPro" id="IPR017961">
    <property type="entry name" value="DNA_pol_Y-fam_little_finger"/>
</dbReference>
<keyword evidence="5 16" id="KW-0963">Cytoplasm</keyword>
<dbReference type="GO" id="GO:0003684">
    <property type="term" value="F:damaged DNA binding"/>
    <property type="evidence" value="ECO:0007669"/>
    <property type="project" value="InterPro"/>
</dbReference>
<dbReference type="AlphaFoldDB" id="A0A0D6XRK3"/>
<evidence type="ECO:0000256" key="4">
    <source>
        <dbReference type="ARBA" id="ARBA00022457"/>
    </source>
</evidence>
<feature type="site" description="Substrate discrimination" evidence="16">
    <location>
        <position position="15"/>
    </location>
</feature>
<dbReference type="InterPro" id="IPR043128">
    <property type="entry name" value="Rev_trsase/Diguanyl_cyclase"/>
</dbReference>
<reference evidence="19 21" key="2">
    <citation type="submission" date="2018-06" db="EMBL/GenBank/DDBJ databases">
        <authorList>
            <consortium name="Pathogen Informatics"/>
            <person name="Doyle S."/>
        </authorList>
    </citation>
    <scope>NUCLEOTIDE SEQUENCE [LARGE SCALE GENOMIC DNA]</scope>
    <source>
        <strain evidence="19 21">NCTC13832</strain>
    </source>
</reference>
<dbReference type="PANTHER" id="PTHR11076:SF33">
    <property type="entry name" value="DNA POLYMERASE KAPPA"/>
    <property type="match status" value="1"/>
</dbReference>
<keyword evidence="14 16" id="KW-0234">DNA repair</keyword>
<dbReference type="NCBIfam" id="NF002677">
    <property type="entry name" value="PRK02406.1"/>
    <property type="match status" value="1"/>
</dbReference>
<evidence type="ECO:0000256" key="7">
    <source>
        <dbReference type="ARBA" id="ARBA00022695"/>
    </source>
</evidence>
<evidence type="ECO:0000256" key="5">
    <source>
        <dbReference type="ARBA" id="ARBA00022490"/>
    </source>
</evidence>
<dbReference type="Proteomes" id="UP000032366">
    <property type="component" value="Unassembled WGS sequence"/>
</dbReference>